<dbReference type="EMBL" id="CP005587">
    <property type="protein sequence ID" value="AGK58420.1"/>
    <property type="molecule type" value="Genomic_DNA"/>
</dbReference>
<organism evidence="2 3">
    <name type="scientific">Hyphomicrobium denitrificans 1NES1</name>
    <dbReference type="NCBI Taxonomy" id="670307"/>
    <lineage>
        <taxon>Bacteria</taxon>
        <taxon>Pseudomonadati</taxon>
        <taxon>Pseudomonadota</taxon>
        <taxon>Alphaproteobacteria</taxon>
        <taxon>Hyphomicrobiales</taxon>
        <taxon>Hyphomicrobiaceae</taxon>
        <taxon>Hyphomicrobium</taxon>
    </lineage>
</organism>
<protein>
    <submittedName>
        <fullName evidence="2">Periplasmic ligand-binding sensor protein</fullName>
    </submittedName>
</protein>
<feature type="compositionally biased region" description="Polar residues" evidence="1">
    <location>
        <begin position="112"/>
        <end position="121"/>
    </location>
</feature>
<evidence type="ECO:0000313" key="3">
    <source>
        <dbReference type="Proteomes" id="UP000005952"/>
    </source>
</evidence>
<dbReference type="KEGG" id="hdt:HYPDE_33738"/>
<dbReference type="Pfam" id="PF09849">
    <property type="entry name" value="DUF2076"/>
    <property type="match status" value="2"/>
</dbReference>
<dbReference type="OrthoDB" id="122910at2"/>
<feature type="compositionally biased region" description="Basic and acidic residues" evidence="1">
    <location>
        <begin position="167"/>
        <end position="190"/>
    </location>
</feature>
<feature type="region of interest" description="Disordered" evidence="1">
    <location>
        <begin position="70"/>
        <end position="121"/>
    </location>
</feature>
<name>N0BE74_9HYPH</name>
<dbReference type="InterPro" id="IPR018648">
    <property type="entry name" value="DUF2076"/>
</dbReference>
<feature type="compositionally biased region" description="Acidic residues" evidence="1">
    <location>
        <begin position="194"/>
        <end position="216"/>
    </location>
</feature>
<gene>
    <name evidence="2" type="ORF">HYPDE_33738</name>
</gene>
<dbReference type="HOGENOM" id="CLU_082335_0_1_5"/>
<evidence type="ECO:0000313" key="2">
    <source>
        <dbReference type="EMBL" id="AGK58420.1"/>
    </source>
</evidence>
<dbReference type="RefSeq" id="WP_015598445.1">
    <property type="nucleotide sequence ID" value="NC_021172.1"/>
</dbReference>
<sequence>MDSQEQHLIEDLFARLRSASSATKDRDAEQLIRDLVSRFPDAPYYLTQSVLVQQQALDRADARIRDLEASTQDRRFSEQRGSTSFLGGSSVPQTGRRYADAPSEAPRPSDSPWAQQPSRTGSFLGSALSTATGVAGGMFLADSIRSLFGGGGLFQGGTASADQTQAKLDRAQDEAQDAKDDAEQARKDLAADDAALDDMQDEQDDGWSDDDGSMDV</sequence>
<reference evidence="2 3" key="1">
    <citation type="journal article" date="2013" name="Genome Announc.">
        <title>Genome sequences for three denitrifying bacterial strains isolated from a uranium- and nitrate-contaminated subsurface environment.</title>
        <authorList>
            <person name="Venkatramanan R."/>
            <person name="Prakash O."/>
            <person name="Woyke T."/>
            <person name="Chain P."/>
            <person name="Goodwin L.A."/>
            <person name="Watson D."/>
            <person name="Brooks S."/>
            <person name="Kostka J.E."/>
            <person name="Green S.J."/>
        </authorList>
    </citation>
    <scope>NUCLEOTIDE SEQUENCE [LARGE SCALE GENOMIC DNA]</scope>
    <source>
        <strain evidence="2 3">1NES1</strain>
    </source>
</reference>
<evidence type="ECO:0000256" key="1">
    <source>
        <dbReference type="SAM" id="MobiDB-lite"/>
    </source>
</evidence>
<dbReference type="eggNOG" id="COG3416">
    <property type="taxonomic scope" value="Bacteria"/>
</dbReference>
<dbReference type="STRING" id="670307.HYPDE_33738"/>
<feature type="region of interest" description="Disordered" evidence="1">
    <location>
        <begin position="156"/>
        <end position="216"/>
    </location>
</feature>
<keyword evidence="3" id="KW-1185">Reference proteome</keyword>
<proteinExistence type="predicted"/>
<dbReference type="Proteomes" id="UP000005952">
    <property type="component" value="Chromosome"/>
</dbReference>
<dbReference type="AlphaFoldDB" id="N0BE74"/>
<accession>N0BE74</accession>
<feature type="compositionally biased region" description="Polar residues" evidence="1">
    <location>
        <begin position="79"/>
        <end position="93"/>
    </location>
</feature>